<feature type="domain" description="HTH tetR-type" evidence="5">
    <location>
        <begin position="18"/>
        <end position="78"/>
    </location>
</feature>
<dbReference type="Gene3D" id="1.10.357.10">
    <property type="entry name" value="Tetracycline Repressor, domain 2"/>
    <property type="match status" value="1"/>
</dbReference>
<sequence length="237" mass="25447">MADSESKPGRTARAIAHDEMQRRILDAARKQLTTVGPAQLSLRAIARELGVVSSAIYRYVASRDELITRLILDSFTTLADTVATACSQAKADPTVQFSTWASTLRAWALEHPYDWALIYGVPIAGYAAPSDTLDPARRVNDPVLALYGQLEPNLQVGQTVDASEAALRPLRAMLEEHYASGPGTAGVATAMMWAWSSVHGFINLELGGHFQGSASETTPVFAAIVDQLAHQLVGSAE</sequence>
<accession>A0A1B7LZ43</accession>
<dbReference type="InterPro" id="IPR001647">
    <property type="entry name" value="HTH_TetR"/>
</dbReference>
<name>A0A1B7LZ43_9MICC</name>
<dbReference type="EMBL" id="LXEY01000019">
    <property type="protein sequence ID" value="OAV60645.1"/>
    <property type="molecule type" value="Genomic_DNA"/>
</dbReference>
<gene>
    <name evidence="6" type="ORF">A6F49_11920</name>
</gene>
<dbReference type="STRING" id="1837282.A6F49_11920"/>
<dbReference type="InterPro" id="IPR009057">
    <property type="entry name" value="Homeodomain-like_sf"/>
</dbReference>
<organism evidence="6 7">
    <name type="scientific">Enteractinococcus helveticum</name>
    <dbReference type="NCBI Taxonomy" id="1837282"/>
    <lineage>
        <taxon>Bacteria</taxon>
        <taxon>Bacillati</taxon>
        <taxon>Actinomycetota</taxon>
        <taxon>Actinomycetes</taxon>
        <taxon>Micrococcales</taxon>
        <taxon>Micrococcaceae</taxon>
    </lineage>
</organism>
<evidence type="ECO:0000259" key="5">
    <source>
        <dbReference type="PROSITE" id="PS50977"/>
    </source>
</evidence>
<dbReference type="PROSITE" id="PS50977">
    <property type="entry name" value="HTH_TETR_2"/>
    <property type="match status" value="1"/>
</dbReference>
<dbReference type="Pfam" id="PF13305">
    <property type="entry name" value="TetR_C_33"/>
    <property type="match status" value="1"/>
</dbReference>
<dbReference type="SUPFAM" id="SSF46689">
    <property type="entry name" value="Homeodomain-like"/>
    <property type="match status" value="1"/>
</dbReference>
<dbReference type="Pfam" id="PF00440">
    <property type="entry name" value="TetR_N"/>
    <property type="match status" value="1"/>
</dbReference>
<dbReference type="AlphaFoldDB" id="A0A1B7LZ43"/>
<dbReference type="PRINTS" id="PR00455">
    <property type="entry name" value="HTHTETR"/>
</dbReference>
<evidence type="ECO:0000256" key="4">
    <source>
        <dbReference type="PROSITE-ProRule" id="PRU00335"/>
    </source>
</evidence>
<keyword evidence="2 4" id="KW-0238">DNA-binding</keyword>
<dbReference type="RefSeq" id="WP_043058176.1">
    <property type="nucleotide sequence ID" value="NZ_LXEY01000019.1"/>
</dbReference>
<keyword evidence="3" id="KW-0804">Transcription</keyword>
<dbReference type="SUPFAM" id="SSF48498">
    <property type="entry name" value="Tetracyclin repressor-like, C-terminal domain"/>
    <property type="match status" value="1"/>
</dbReference>
<evidence type="ECO:0000313" key="6">
    <source>
        <dbReference type="EMBL" id="OAV60645.1"/>
    </source>
</evidence>
<dbReference type="Proteomes" id="UP000078292">
    <property type="component" value="Unassembled WGS sequence"/>
</dbReference>
<dbReference type="InterPro" id="IPR036271">
    <property type="entry name" value="Tet_transcr_reg_TetR-rel_C_sf"/>
</dbReference>
<evidence type="ECO:0000313" key="7">
    <source>
        <dbReference type="Proteomes" id="UP000078292"/>
    </source>
</evidence>
<reference evidence="6 7" key="1">
    <citation type="submission" date="2016-04" db="EMBL/GenBank/DDBJ databases">
        <title>First whole genome shotgun sequence of the bacterium Enteractinococcus sp. strain UASWS1574.</title>
        <authorList>
            <person name="Crovadore J."/>
            <person name="Chablais R."/>
            <person name="Lefort F."/>
        </authorList>
    </citation>
    <scope>NUCLEOTIDE SEQUENCE [LARGE SCALE GENOMIC DNA]</scope>
    <source>
        <strain evidence="6 7">UASWS1574</strain>
    </source>
</reference>
<evidence type="ECO:0000256" key="2">
    <source>
        <dbReference type="ARBA" id="ARBA00023125"/>
    </source>
</evidence>
<dbReference type="PANTHER" id="PTHR30055:SF243">
    <property type="entry name" value="HTH-TYPE TRANSCRIPTIONAL REGULATOR RV1816"/>
    <property type="match status" value="1"/>
</dbReference>
<dbReference type="OrthoDB" id="3210322at2"/>
<comment type="caution">
    <text evidence="6">The sequence shown here is derived from an EMBL/GenBank/DDBJ whole genome shotgun (WGS) entry which is preliminary data.</text>
</comment>
<evidence type="ECO:0000256" key="1">
    <source>
        <dbReference type="ARBA" id="ARBA00023015"/>
    </source>
</evidence>
<dbReference type="PANTHER" id="PTHR30055">
    <property type="entry name" value="HTH-TYPE TRANSCRIPTIONAL REGULATOR RUTR"/>
    <property type="match status" value="1"/>
</dbReference>
<keyword evidence="1" id="KW-0805">Transcription regulation</keyword>
<dbReference type="GO" id="GO:0003700">
    <property type="term" value="F:DNA-binding transcription factor activity"/>
    <property type="evidence" value="ECO:0007669"/>
    <property type="project" value="TreeGrafter"/>
</dbReference>
<dbReference type="InterPro" id="IPR050109">
    <property type="entry name" value="HTH-type_TetR-like_transc_reg"/>
</dbReference>
<keyword evidence="7" id="KW-1185">Reference proteome</keyword>
<proteinExistence type="predicted"/>
<feature type="DNA-binding region" description="H-T-H motif" evidence="4">
    <location>
        <begin position="41"/>
        <end position="60"/>
    </location>
</feature>
<evidence type="ECO:0000256" key="3">
    <source>
        <dbReference type="ARBA" id="ARBA00023163"/>
    </source>
</evidence>
<dbReference type="InterPro" id="IPR025996">
    <property type="entry name" value="MT1864/Rv1816-like_C"/>
</dbReference>
<dbReference type="GO" id="GO:0000976">
    <property type="term" value="F:transcription cis-regulatory region binding"/>
    <property type="evidence" value="ECO:0007669"/>
    <property type="project" value="TreeGrafter"/>
</dbReference>
<protein>
    <recommendedName>
        <fullName evidence="5">HTH tetR-type domain-containing protein</fullName>
    </recommendedName>
</protein>